<comment type="subcellular location">
    <subcellularLocation>
        <location evidence="1 12">Secreted</location>
        <location evidence="1 12">Extracellular space</location>
        <location evidence="1 12">Extracellular matrix</location>
    </subcellularLocation>
</comment>
<gene>
    <name evidence="17" type="primary">FBLN1</name>
</gene>
<reference evidence="17" key="1">
    <citation type="submission" date="2021-04" db="EMBL/GenBank/DDBJ databases">
        <authorList>
            <consortium name="Wellcome Sanger Institute Data Sharing"/>
        </authorList>
    </citation>
    <scope>NUCLEOTIDE SEQUENCE [LARGE SCALE GENOMIC DNA]</scope>
</reference>
<dbReference type="GO" id="GO:0030198">
    <property type="term" value="P:extracellular matrix organization"/>
    <property type="evidence" value="ECO:0007669"/>
    <property type="project" value="InterPro"/>
</dbReference>
<evidence type="ECO:0000256" key="13">
    <source>
        <dbReference type="PROSITE-ProRule" id="PRU00076"/>
    </source>
</evidence>
<dbReference type="SUPFAM" id="SSF57196">
    <property type="entry name" value="EGF/Laminin"/>
    <property type="match status" value="4"/>
</dbReference>
<comment type="subunit">
    <text evidence="12">Homomultimerizes and interacts with various extracellular matrix components.</text>
</comment>
<dbReference type="CDD" id="cd00054">
    <property type="entry name" value="EGF_CA"/>
    <property type="match status" value="5"/>
</dbReference>
<feature type="domain" description="EGF-like" evidence="16">
    <location>
        <begin position="380"/>
        <end position="421"/>
    </location>
</feature>
<keyword evidence="8" id="KW-0677">Repeat</keyword>
<dbReference type="Pfam" id="PF07645">
    <property type="entry name" value="EGF_CA"/>
    <property type="match status" value="4"/>
</dbReference>
<evidence type="ECO:0000313" key="18">
    <source>
        <dbReference type="Proteomes" id="UP000265040"/>
    </source>
</evidence>
<dbReference type="PROSITE" id="PS50026">
    <property type="entry name" value="EGF_3"/>
    <property type="match status" value="3"/>
</dbReference>
<evidence type="ECO:0000256" key="2">
    <source>
        <dbReference type="ARBA" id="ARBA00006127"/>
    </source>
</evidence>
<dbReference type="InterPro" id="IPR017048">
    <property type="entry name" value="Fibulin-1"/>
</dbReference>
<dbReference type="PIRSF" id="PIRSF036313">
    <property type="entry name" value="Fibulin-1"/>
    <property type="match status" value="1"/>
</dbReference>
<dbReference type="Pfam" id="PF12662">
    <property type="entry name" value="cEGF"/>
    <property type="match status" value="3"/>
</dbReference>
<dbReference type="FunFam" id="2.10.25.10:FF:000038">
    <property type="entry name" value="Fibrillin 2"/>
    <property type="match status" value="1"/>
</dbReference>
<evidence type="ECO:0000256" key="14">
    <source>
        <dbReference type="SAM" id="SignalP"/>
    </source>
</evidence>
<dbReference type="InterPro" id="IPR009030">
    <property type="entry name" value="Growth_fac_rcpt_cys_sf"/>
</dbReference>
<comment type="caution">
    <text evidence="13">Lacks conserved residue(s) required for the propagation of feature annotation.</text>
</comment>
<keyword evidence="18" id="KW-1185">Reference proteome</keyword>
<feature type="chain" id="PRO_5030079781" description="Fibulin-1" evidence="14">
    <location>
        <begin position="18"/>
        <end position="683"/>
    </location>
</feature>
<evidence type="ECO:0000259" key="16">
    <source>
        <dbReference type="PROSITE" id="PS50026"/>
    </source>
</evidence>
<dbReference type="Proteomes" id="UP000265040">
    <property type="component" value="Chromosome 23"/>
</dbReference>
<dbReference type="FunFam" id="2.10.25.10:FF:000341">
    <property type="entry name" value="Fibulin 2"/>
    <property type="match status" value="1"/>
</dbReference>
<evidence type="ECO:0000256" key="6">
    <source>
        <dbReference type="ARBA" id="ARBA00022536"/>
    </source>
</evidence>
<keyword evidence="11" id="KW-0325">Glycoprotein</keyword>
<dbReference type="Gene3D" id="2.10.25.10">
    <property type="entry name" value="Laminin"/>
    <property type="match status" value="9"/>
</dbReference>
<dbReference type="FunFam" id="2.10.25.10:FF:000078">
    <property type="entry name" value="Fibulin-1"/>
    <property type="match status" value="1"/>
</dbReference>
<evidence type="ECO:0000256" key="8">
    <source>
        <dbReference type="ARBA" id="ARBA00022737"/>
    </source>
</evidence>
<evidence type="ECO:0000256" key="7">
    <source>
        <dbReference type="ARBA" id="ARBA00022729"/>
    </source>
</evidence>
<dbReference type="GO" id="GO:0071944">
    <property type="term" value="C:cell periphery"/>
    <property type="evidence" value="ECO:0007669"/>
    <property type="project" value="UniProtKB-ARBA"/>
</dbReference>
<dbReference type="SUPFAM" id="SSF57184">
    <property type="entry name" value="Growth factor receptor domain"/>
    <property type="match status" value="2"/>
</dbReference>
<evidence type="ECO:0000313" key="17">
    <source>
        <dbReference type="Ensembl" id="ENSATEP00000013923.2"/>
    </source>
</evidence>
<dbReference type="PANTHER" id="PTHR47333">
    <property type="entry name" value="VON WILLEBRAND FACTOR C AND EGF DOMAIN-CONTAINING PROTEIN"/>
    <property type="match status" value="1"/>
</dbReference>
<evidence type="ECO:0000256" key="5">
    <source>
        <dbReference type="ARBA" id="ARBA00022530"/>
    </source>
</evidence>
<evidence type="ECO:0000256" key="12">
    <source>
        <dbReference type="PIRNR" id="PIRNR036313"/>
    </source>
</evidence>
<dbReference type="Pfam" id="PF22914">
    <property type="entry name" value="Fibulin_C"/>
    <property type="match status" value="1"/>
</dbReference>
<feature type="domain" description="EGF-like" evidence="16">
    <location>
        <begin position="339"/>
        <end position="379"/>
    </location>
</feature>
<dbReference type="GO" id="GO:0016504">
    <property type="term" value="F:peptidase activator activity"/>
    <property type="evidence" value="ECO:0007669"/>
    <property type="project" value="InterPro"/>
</dbReference>
<dbReference type="PROSITE" id="PS01187">
    <property type="entry name" value="EGF_CA"/>
    <property type="match status" value="2"/>
</dbReference>
<accession>A0A3Q1I962</accession>
<protein>
    <recommendedName>
        <fullName evidence="3 12">Fibulin-1</fullName>
    </recommendedName>
</protein>
<dbReference type="PROSITE" id="PS01178">
    <property type="entry name" value="ANAPHYLATOXIN_2"/>
    <property type="match status" value="2"/>
</dbReference>
<dbReference type="InterPro" id="IPR000742">
    <property type="entry name" value="EGF"/>
</dbReference>
<dbReference type="InterPro" id="IPR026823">
    <property type="entry name" value="cEGF"/>
</dbReference>
<dbReference type="GO" id="GO:0030855">
    <property type="term" value="P:epithelial cell differentiation"/>
    <property type="evidence" value="ECO:0007669"/>
    <property type="project" value="UniProtKB-ARBA"/>
</dbReference>
<evidence type="ECO:0000256" key="4">
    <source>
        <dbReference type="ARBA" id="ARBA00022525"/>
    </source>
</evidence>
<dbReference type="InterPro" id="IPR018097">
    <property type="entry name" value="EGF_Ca-bd_CS"/>
</dbReference>
<dbReference type="Ensembl" id="ENSATET00000014146.3">
    <property type="protein sequence ID" value="ENSATEP00000013923.2"/>
    <property type="gene ID" value="ENSATEG00000009716.3"/>
</dbReference>
<feature type="domain" description="Anaphylatoxin-like" evidence="15">
    <location>
        <begin position="105"/>
        <end position="138"/>
    </location>
</feature>
<evidence type="ECO:0000256" key="11">
    <source>
        <dbReference type="ARBA" id="ARBA00023180"/>
    </source>
</evidence>
<reference evidence="17" key="2">
    <citation type="submission" date="2025-08" db="UniProtKB">
        <authorList>
            <consortium name="Ensembl"/>
        </authorList>
    </citation>
    <scope>IDENTIFICATION</scope>
</reference>
<dbReference type="FunFam" id="2.10.25.10:FF:000139">
    <property type="entry name" value="Fibulin-1"/>
    <property type="match status" value="1"/>
</dbReference>
<organism evidence="17 18">
    <name type="scientific">Anabas testudineus</name>
    <name type="common">Climbing perch</name>
    <name type="synonym">Anthias testudineus</name>
    <dbReference type="NCBI Taxonomy" id="64144"/>
    <lineage>
        <taxon>Eukaryota</taxon>
        <taxon>Metazoa</taxon>
        <taxon>Chordata</taxon>
        <taxon>Craniata</taxon>
        <taxon>Vertebrata</taxon>
        <taxon>Euteleostomi</taxon>
        <taxon>Actinopterygii</taxon>
        <taxon>Neopterygii</taxon>
        <taxon>Teleostei</taxon>
        <taxon>Neoteleostei</taxon>
        <taxon>Acanthomorphata</taxon>
        <taxon>Anabantaria</taxon>
        <taxon>Anabantiformes</taxon>
        <taxon>Anabantoidei</taxon>
        <taxon>Anabantidae</taxon>
        <taxon>Anabas</taxon>
    </lineage>
</organism>
<evidence type="ECO:0000256" key="1">
    <source>
        <dbReference type="ARBA" id="ARBA00004498"/>
    </source>
</evidence>
<feature type="signal peptide" evidence="14">
    <location>
        <begin position="1"/>
        <end position="17"/>
    </location>
</feature>
<dbReference type="GO" id="GO:0005576">
    <property type="term" value="C:extracellular region"/>
    <property type="evidence" value="ECO:0007669"/>
    <property type="project" value="InterPro"/>
</dbReference>
<dbReference type="FunFam" id="2.10.25.10:FF:000104">
    <property type="entry name" value="Fibulin-1"/>
    <property type="match status" value="1"/>
</dbReference>
<keyword evidence="5 12" id="KW-0272">Extracellular matrix</keyword>
<dbReference type="STRING" id="64144.ENSATEP00000013923"/>
<feature type="domain" description="Anaphylatoxin-like" evidence="15">
    <location>
        <begin position="28"/>
        <end position="62"/>
    </location>
</feature>
<feature type="domain" description="EGF-like" evidence="16">
    <location>
        <begin position="422"/>
        <end position="461"/>
    </location>
</feature>
<keyword evidence="7 14" id="KW-0732">Signal</keyword>
<proteinExistence type="inferred from homology"/>
<name>A0A3Q1I962_ANATE</name>
<dbReference type="PROSITE" id="PS01177">
    <property type="entry name" value="ANAPHYLATOXIN_1"/>
    <property type="match status" value="2"/>
</dbReference>
<dbReference type="InterPro" id="IPR049883">
    <property type="entry name" value="NOTCH1_EGF-like"/>
</dbReference>
<keyword evidence="9" id="KW-0106">Calcium</keyword>
<comment type="similarity">
    <text evidence="2 12">Belongs to the fibulin family.</text>
</comment>
<dbReference type="InterPro" id="IPR000152">
    <property type="entry name" value="EGF-type_Asp/Asn_hydroxyl_site"/>
</dbReference>
<dbReference type="OrthoDB" id="4062651at2759"/>
<keyword evidence="10" id="KW-1015">Disulfide bond</keyword>
<dbReference type="SMART" id="SM00179">
    <property type="entry name" value="EGF_CA"/>
    <property type="match status" value="8"/>
</dbReference>
<evidence type="ECO:0000259" key="15">
    <source>
        <dbReference type="PROSITE" id="PS01178"/>
    </source>
</evidence>
<dbReference type="InterPro" id="IPR001881">
    <property type="entry name" value="EGF-like_Ca-bd_dom"/>
</dbReference>
<dbReference type="InterPro" id="IPR052080">
    <property type="entry name" value="vWF_C/EGF_Fibrillin"/>
</dbReference>
<dbReference type="InterPro" id="IPR000020">
    <property type="entry name" value="Anaphylatoxin/fibulin"/>
</dbReference>
<evidence type="ECO:0000256" key="10">
    <source>
        <dbReference type="ARBA" id="ARBA00023157"/>
    </source>
</evidence>
<dbReference type="PANTHER" id="PTHR47333:SF4">
    <property type="entry name" value="EGF-LIKE DOMAIN-CONTAINING PROTEIN"/>
    <property type="match status" value="1"/>
</dbReference>
<dbReference type="FunFam" id="2.10.25.10:FF:000150">
    <property type="entry name" value="Fibulin-1"/>
    <property type="match status" value="1"/>
</dbReference>
<comment type="function">
    <text evidence="12">Incorporated into fibronectin-containing matrix fibers. May play a role in cell adhesion and migration along protein fibers within the extracellular matrix (ECM). Could be important for certain developmental processes and contribute to the supramolecular organization of ECM architecture, in particular to those of basement membranes.</text>
</comment>
<sequence length="683" mass="74422">MAQWTLLLFSLCGLVHGQGIQPPSLHDCCQDGRNRALGGQDCTVLPLISSSQTCRITQEQCCAAAVGDNLCDSGVSIARTTGDCERPFFQGGSCQTLISKVCCDCCMLGLMEASRHPRCEFQGLLLGSQCAHTARACCKKSTTDEVKVTEKPQTTGGDRPPTGSHSCRVSNCSQLCVGHGKCACRDGYHLQRDGVSCEDVNECLTGRHNCVLGHMCINTEGSFRCQREANCGTGYELSDNNSCKDIDECALGLHNCGPAFMCTNTEGSFRCHPKERCGPGFIQDAVGSCIDINECMAFISPCLSSQTCVNTVGSYTCRRNTVTCGRGYHLTEDGTRCEDVDECRTGNVCGSHACVNLVGSYRCECRRGFNFNSITKLCEDINECRHYSGRLCAHKCDNTEGSYQCSCTAGFKLSSDGRNCEDVNECDAKPCSQECANVYGSYQCYCRRGYQLSDNDGITCEDIDECALPTGAHVCSYRCVNAPGSFYCTCPTTGYKLAPNGRTCQDIDECAAESHSCAASESCFNVLGGFRCVSFKCPPHFRKTDHGNDASLSMRCIKACQADDVSCALNPVHLITHSFLSLPTFRDLGEPEEIVFLRTVAAAHPTLSATDVVFDILTADDKFSFDVVKRSHQGMIMGVVRQIKPIIGPRDLVLEVALNYFKSGVISHRNVVIIHIFISEFWW</sequence>
<dbReference type="FunFam" id="2.10.25.10:FF:000010">
    <property type="entry name" value="Pro-epidermal growth factor"/>
    <property type="match status" value="1"/>
</dbReference>
<dbReference type="InterPro" id="IPR055088">
    <property type="entry name" value="Fibulin_C"/>
</dbReference>
<dbReference type="GeneTree" id="ENSGT00940000156642"/>
<dbReference type="SMART" id="SM00104">
    <property type="entry name" value="ANATO"/>
    <property type="match status" value="2"/>
</dbReference>
<keyword evidence="6 13" id="KW-0245">EGF-like domain</keyword>
<dbReference type="GO" id="GO:0005509">
    <property type="term" value="F:calcium ion binding"/>
    <property type="evidence" value="ECO:0007669"/>
    <property type="project" value="InterPro"/>
</dbReference>
<dbReference type="AlphaFoldDB" id="A0A3Q1I962"/>
<dbReference type="SMART" id="SM00181">
    <property type="entry name" value="EGF"/>
    <property type="match status" value="9"/>
</dbReference>
<dbReference type="PROSITE" id="PS01186">
    <property type="entry name" value="EGF_2"/>
    <property type="match status" value="2"/>
</dbReference>
<evidence type="ECO:0000256" key="3">
    <source>
        <dbReference type="ARBA" id="ARBA00021554"/>
    </source>
</evidence>
<reference evidence="17" key="3">
    <citation type="submission" date="2025-09" db="UniProtKB">
        <authorList>
            <consortium name="Ensembl"/>
        </authorList>
    </citation>
    <scope>IDENTIFICATION</scope>
</reference>
<keyword evidence="4 12" id="KW-0964">Secreted</keyword>
<evidence type="ECO:0000256" key="9">
    <source>
        <dbReference type="ARBA" id="ARBA00022837"/>
    </source>
</evidence>
<dbReference type="PROSITE" id="PS00010">
    <property type="entry name" value="ASX_HYDROXYL"/>
    <property type="match status" value="4"/>
</dbReference>